<dbReference type="EMBL" id="SPOF01000023">
    <property type="protein sequence ID" value="TIB11572.1"/>
    <property type="molecule type" value="Genomic_DNA"/>
</dbReference>
<feature type="compositionally biased region" description="Low complexity" evidence="3">
    <location>
        <begin position="74"/>
        <end position="89"/>
    </location>
</feature>
<dbReference type="GO" id="GO:0003677">
    <property type="term" value="F:DNA binding"/>
    <property type="evidence" value="ECO:0007669"/>
    <property type="project" value="InterPro"/>
</dbReference>
<dbReference type="Pfam" id="PF15458">
    <property type="entry name" value="NTR2"/>
    <property type="match status" value="1"/>
</dbReference>
<feature type="compositionally biased region" description="Polar residues" evidence="3">
    <location>
        <begin position="111"/>
        <end position="125"/>
    </location>
</feature>
<evidence type="ECO:0000313" key="4">
    <source>
        <dbReference type="EMBL" id="TIB11572.1"/>
    </source>
</evidence>
<comment type="caution">
    <text evidence="4">The sequence shown here is derived from an EMBL/GenBank/DDBJ whole genome shotgun (WGS) entry which is preliminary data.</text>
</comment>
<evidence type="ECO:0008006" key="6">
    <source>
        <dbReference type="Google" id="ProtNLM"/>
    </source>
</evidence>
<feature type="region of interest" description="Disordered" evidence="3">
    <location>
        <begin position="172"/>
        <end position="225"/>
    </location>
</feature>
<feature type="compositionally biased region" description="Acidic residues" evidence="3">
    <location>
        <begin position="269"/>
        <end position="280"/>
    </location>
</feature>
<feature type="region of interest" description="Disordered" evidence="3">
    <location>
        <begin position="669"/>
        <end position="822"/>
    </location>
</feature>
<keyword evidence="2" id="KW-0539">Nucleus</keyword>
<feature type="compositionally biased region" description="Basic residues" evidence="3">
    <location>
        <begin position="46"/>
        <end position="55"/>
    </location>
</feature>
<dbReference type="PANTHER" id="PTHR12214:SF0">
    <property type="entry name" value="LD29489P"/>
    <property type="match status" value="1"/>
</dbReference>
<feature type="compositionally biased region" description="Polar residues" evidence="3">
    <location>
        <begin position="180"/>
        <end position="210"/>
    </location>
</feature>
<proteinExistence type="predicted"/>
<name>A0A4T0IRY9_WALIC</name>
<protein>
    <recommendedName>
        <fullName evidence="6">GCF C-terminal domain-containing protein</fullName>
    </recommendedName>
</protein>
<accession>A0A4T0IRY9</accession>
<feature type="compositionally biased region" description="Basic and acidic residues" evidence="3">
    <location>
        <begin position="19"/>
        <end position="31"/>
    </location>
</feature>
<sequence length="822" mass="91972">MPDEIVFKKRTAKGTGSARQKERQKSESPERDAEESTSAPMLSFKQKQKSRKQPRRSNLSFGGVEDTATAAADSSSKSKNSLLSQSISNRLPSRAEDGDAGDTSTTSTTSNYSQLAIDQLKASTPSKDDVQLSITDEMDSEDGYSDIAKRIYGTAIKDSKQGPIPTTMAINTAKKKRHAGSQSTESDYLSLNLDGGNSSHSHALTISGDNVDNGGGLESRLQHEDDVFGDDVMGAFTGADESIHLTNQAEADALRRQRKERGEMIDEVMDEAEASDEEQQAWEKAQAKRAMAGSNRHEKDEEDDKEVYIPAPIPETTPLPTLNGAIARLRDMRVDGERAHSEKQKLSELSQKELVDLSQSESETRQQVEEVETRRSFFDDLRTWADDIASFLDDKEPELNKIEKRHDEIITERSSILSKRREGGEMATTLAPSEEGDYAKAKESIKGDVKRLFEDVKAATFLDPSQVLNEKFSEWRKAFGDEYLRAWAPLGMVSVWEFWTKVEMTGWDALRDSNKSIMTLKAYEFCHNYTSSHDTDDEMHTEDEEAKLNMDKECIPHLLSTIIIPHLIKHFGNGGYDPYNETETRYALDMVEMVEGGLSGMDDEKIDMLVMSLVQIVTSTINEIPANINTELAKSILKNAVSWRRIPTSIKQQTGYDGNVQQMRELLNSREGDNQQNVSNNLENNTGSGEREGLSAQENERRMKDLTKSDKDTKKMLKRREKDFKSAEKHLSKAEKAEAKANKKVDKTAKAQLKASEKKTAAEAKLNKANANSESAKQGLGQAKETHVKRKSELENMTHEREKARSERTKVEREIGSVKPTA</sequence>
<dbReference type="Proteomes" id="UP000306954">
    <property type="component" value="Unassembled WGS sequence"/>
</dbReference>
<feature type="compositionally biased region" description="Low complexity" evidence="3">
    <location>
        <begin position="767"/>
        <end position="777"/>
    </location>
</feature>
<feature type="compositionally biased region" description="Low complexity" evidence="3">
    <location>
        <begin position="674"/>
        <end position="685"/>
    </location>
</feature>
<gene>
    <name evidence="4" type="ORF">E3P90_02385</name>
</gene>
<comment type="subcellular location">
    <subcellularLocation>
        <location evidence="1">Nucleus</location>
    </subcellularLocation>
</comment>
<dbReference type="GO" id="GO:0000390">
    <property type="term" value="P:spliceosomal complex disassembly"/>
    <property type="evidence" value="ECO:0007669"/>
    <property type="project" value="InterPro"/>
</dbReference>
<feature type="compositionally biased region" description="Basic and acidic residues" evidence="3">
    <location>
        <begin position="791"/>
        <end position="816"/>
    </location>
</feature>
<feature type="compositionally biased region" description="Basic and acidic residues" evidence="3">
    <location>
        <begin position="335"/>
        <end position="355"/>
    </location>
</feature>
<dbReference type="PANTHER" id="PTHR12214">
    <property type="entry name" value="GC-RICH SEQUENCE DNA-BINDING FACTOR"/>
    <property type="match status" value="1"/>
</dbReference>
<dbReference type="AlphaFoldDB" id="A0A4T0IRY9"/>
<evidence type="ECO:0000256" key="2">
    <source>
        <dbReference type="ARBA" id="ARBA00023242"/>
    </source>
</evidence>
<dbReference type="GO" id="GO:0071008">
    <property type="term" value="C:U2-type post-mRNA release spliceosomal complex"/>
    <property type="evidence" value="ECO:0007669"/>
    <property type="project" value="InterPro"/>
</dbReference>
<organism evidence="4 5">
    <name type="scientific">Wallemia ichthyophaga</name>
    <dbReference type="NCBI Taxonomy" id="245174"/>
    <lineage>
        <taxon>Eukaryota</taxon>
        <taxon>Fungi</taxon>
        <taxon>Dikarya</taxon>
        <taxon>Basidiomycota</taxon>
        <taxon>Wallemiomycotina</taxon>
        <taxon>Wallemiomycetes</taxon>
        <taxon>Wallemiales</taxon>
        <taxon>Wallemiaceae</taxon>
        <taxon>Wallemia</taxon>
    </lineage>
</organism>
<dbReference type="InterPro" id="IPR028211">
    <property type="entry name" value="Ntr2"/>
</dbReference>
<reference evidence="4 5" key="1">
    <citation type="submission" date="2019-03" db="EMBL/GenBank/DDBJ databases">
        <title>Sequencing 23 genomes of Wallemia ichthyophaga.</title>
        <authorList>
            <person name="Gostincar C."/>
        </authorList>
    </citation>
    <scope>NUCLEOTIDE SEQUENCE [LARGE SCALE GENOMIC DNA]</scope>
    <source>
        <strain evidence="4 5">EXF-8621</strain>
    </source>
</reference>
<feature type="region of interest" description="Disordered" evidence="3">
    <location>
        <begin position="1"/>
        <end position="137"/>
    </location>
</feature>
<evidence type="ECO:0000256" key="1">
    <source>
        <dbReference type="ARBA" id="ARBA00004123"/>
    </source>
</evidence>
<dbReference type="InterPro" id="IPR012890">
    <property type="entry name" value="GCFC2-like"/>
</dbReference>
<evidence type="ECO:0000313" key="5">
    <source>
        <dbReference type="Proteomes" id="UP000306954"/>
    </source>
</evidence>
<feature type="region of interest" description="Disordered" evidence="3">
    <location>
        <begin position="269"/>
        <end position="319"/>
    </location>
</feature>
<feature type="compositionally biased region" description="Basic and acidic residues" evidence="3">
    <location>
        <begin position="689"/>
        <end position="766"/>
    </location>
</feature>
<evidence type="ECO:0000256" key="3">
    <source>
        <dbReference type="SAM" id="MobiDB-lite"/>
    </source>
</evidence>
<feature type="region of interest" description="Disordered" evidence="3">
    <location>
        <begin position="335"/>
        <end position="367"/>
    </location>
</feature>